<evidence type="ECO:0000313" key="2">
    <source>
        <dbReference type="Proteomes" id="UP001595735"/>
    </source>
</evidence>
<name>A0ABV7XRM7_9FLAO</name>
<evidence type="ECO:0008006" key="3">
    <source>
        <dbReference type="Google" id="ProtNLM"/>
    </source>
</evidence>
<dbReference type="Proteomes" id="UP001595735">
    <property type="component" value="Unassembled WGS sequence"/>
</dbReference>
<organism evidence="1 2">
    <name type="scientific">Chryseobacterium tructae</name>
    <dbReference type="NCBI Taxonomy" id="1037380"/>
    <lineage>
        <taxon>Bacteria</taxon>
        <taxon>Pseudomonadati</taxon>
        <taxon>Bacteroidota</taxon>
        <taxon>Flavobacteriia</taxon>
        <taxon>Flavobacteriales</taxon>
        <taxon>Weeksellaceae</taxon>
        <taxon>Chryseobacterium group</taxon>
        <taxon>Chryseobacterium</taxon>
    </lineage>
</organism>
<reference evidence="2" key="1">
    <citation type="journal article" date="2019" name="Int. J. Syst. Evol. Microbiol.">
        <title>The Global Catalogue of Microorganisms (GCM) 10K type strain sequencing project: providing services to taxonomists for standard genome sequencing and annotation.</title>
        <authorList>
            <consortium name="The Broad Institute Genomics Platform"/>
            <consortium name="The Broad Institute Genome Sequencing Center for Infectious Disease"/>
            <person name="Wu L."/>
            <person name="Ma J."/>
        </authorList>
    </citation>
    <scope>NUCLEOTIDE SEQUENCE [LARGE SCALE GENOMIC DNA]</scope>
    <source>
        <strain evidence="2">CECT 7798</strain>
    </source>
</reference>
<protein>
    <recommendedName>
        <fullName evidence="3">Lipoprotein</fullName>
    </recommendedName>
</protein>
<keyword evidence="2" id="KW-1185">Reference proteome</keyword>
<accession>A0ABV7XRM7</accession>
<comment type="caution">
    <text evidence="1">The sequence shown here is derived from an EMBL/GenBank/DDBJ whole genome shotgun (WGS) entry which is preliminary data.</text>
</comment>
<sequence length="219" mass="25488">MMRLLFAFLLTIILSCKTSDSFGLNKMNNSERNIFISSNLKTQKGVNLGNFIFHLQESKVDLTPFNQLLIDKLKASQYPYDINILTNLLVNKKENKSEIEYILNSKIKIWDTENWSEKFWTLIQEYNLNIEKPSYYSIENNSSKKYDVSTFLKTKIETDELGKKPMLMINWNITSYEEGKLIETLDKLDIKQIDYTSKNQAVSLYGKSGIDGLLKVTTY</sequence>
<gene>
    <name evidence="1" type="ORF">ACFONJ_06635</name>
</gene>
<dbReference type="RefSeq" id="WP_290295673.1">
    <property type="nucleotide sequence ID" value="NZ_JAUFQR010000001.1"/>
</dbReference>
<dbReference type="EMBL" id="JBHRYO010000002">
    <property type="protein sequence ID" value="MFC3755636.1"/>
    <property type="molecule type" value="Genomic_DNA"/>
</dbReference>
<dbReference type="PROSITE" id="PS51257">
    <property type="entry name" value="PROKAR_LIPOPROTEIN"/>
    <property type="match status" value="1"/>
</dbReference>
<proteinExistence type="predicted"/>
<evidence type="ECO:0000313" key="1">
    <source>
        <dbReference type="EMBL" id="MFC3755636.1"/>
    </source>
</evidence>